<accession>A0A318K2L2</accession>
<evidence type="ECO:0000256" key="2">
    <source>
        <dbReference type="SAM" id="Phobius"/>
    </source>
</evidence>
<feature type="region of interest" description="Disordered" evidence="1">
    <location>
        <begin position="1"/>
        <end position="106"/>
    </location>
</feature>
<keyword evidence="2" id="KW-1133">Transmembrane helix</keyword>
<keyword evidence="5" id="KW-1185">Reference proteome</keyword>
<feature type="transmembrane region" description="Helical" evidence="2">
    <location>
        <begin position="112"/>
        <end position="136"/>
    </location>
</feature>
<evidence type="ECO:0000259" key="3">
    <source>
        <dbReference type="Pfam" id="PF18914"/>
    </source>
</evidence>
<organism evidence="4 5">
    <name type="scientific">Nocardia tenerifensis</name>
    <dbReference type="NCBI Taxonomy" id="228006"/>
    <lineage>
        <taxon>Bacteria</taxon>
        <taxon>Bacillati</taxon>
        <taxon>Actinomycetota</taxon>
        <taxon>Actinomycetes</taxon>
        <taxon>Mycobacteriales</taxon>
        <taxon>Nocardiaceae</taxon>
        <taxon>Nocardia</taxon>
    </lineage>
</organism>
<dbReference type="AlphaFoldDB" id="A0A318K2L2"/>
<feature type="region of interest" description="Disordered" evidence="1">
    <location>
        <begin position="138"/>
        <end position="172"/>
    </location>
</feature>
<dbReference type="Pfam" id="PF18914">
    <property type="entry name" value="DUF5666"/>
    <property type="match status" value="1"/>
</dbReference>
<reference evidence="4 5" key="1">
    <citation type="submission" date="2018-05" db="EMBL/GenBank/DDBJ databases">
        <title>Genomic Encyclopedia of Type Strains, Phase IV (KMG-IV): sequencing the most valuable type-strain genomes for metagenomic binning, comparative biology and taxonomic classification.</title>
        <authorList>
            <person name="Goeker M."/>
        </authorList>
    </citation>
    <scope>NUCLEOTIDE SEQUENCE [LARGE SCALE GENOMIC DNA]</scope>
    <source>
        <strain evidence="4 5">DSM 44704</strain>
    </source>
</reference>
<dbReference type="EMBL" id="QJKF01000004">
    <property type="protein sequence ID" value="PXX65289.1"/>
    <property type="molecule type" value="Genomic_DNA"/>
</dbReference>
<feature type="domain" description="DUF5666" evidence="3">
    <location>
        <begin position="185"/>
        <end position="249"/>
    </location>
</feature>
<feature type="compositionally biased region" description="Low complexity" evidence="1">
    <location>
        <begin position="138"/>
        <end position="167"/>
    </location>
</feature>
<dbReference type="OrthoDB" id="4567503at2"/>
<evidence type="ECO:0000256" key="1">
    <source>
        <dbReference type="SAM" id="MobiDB-lite"/>
    </source>
</evidence>
<dbReference type="InterPro" id="IPR043724">
    <property type="entry name" value="DUF5666"/>
</dbReference>
<keyword evidence="2" id="KW-0472">Membrane</keyword>
<dbReference type="Proteomes" id="UP000247569">
    <property type="component" value="Unassembled WGS sequence"/>
</dbReference>
<keyword evidence="2" id="KW-0812">Transmembrane</keyword>
<proteinExistence type="predicted"/>
<dbReference type="RefSeq" id="WP_110293562.1">
    <property type="nucleotide sequence ID" value="NZ_QJKF01000004.1"/>
</dbReference>
<evidence type="ECO:0000313" key="4">
    <source>
        <dbReference type="EMBL" id="PXX65289.1"/>
    </source>
</evidence>
<feature type="compositionally biased region" description="Pro residues" evidence="1">
    <location>
        <begin position="89"/>
        <end position="103"/>
    </location>
</feature>
<sequence length="259" mass="26362">MTNPNDPWGQRPEQTPTEHPAGKSGFEQPRHTTEYSEAYGSGAPSAYPATEQFEPWSTPPPNATREFPPHDNQWGAYESTYGNQWAQDAPPPGGPVPPMPPPEQPRRRNTGLWIALGLGVIALVAVVGVVAGVVLAGKDSSSSSAAGTSASPTASRPPASPRVAPSGMPSVPGLGGIDNLGATMGTITANDGGTLTVSTLLGAAATVRTDANTQVISMSGTKVSDLPVGDIVLIQGEKGADGTIQAKVIISTALPGGGR</sequence>
<protein>
    <recommendedName>
        <fullName evidence="3">DUF5666 domain-containing protein</fullName>
    </recommendedName>
</protein>
<comment type="caution">
    <text evidence="4">The sequence shown here is derived from an EMBL/GenBank/DDBJ whole genome shotgun (WGS) entry which is preliminary data.</text>
</comment>
<evidence type="ECO:0000313" key="5">
    <source>
        <dbReference type="Proteomes" id="UP000247569"/>
    </source>
</evidence>
<gene>
    <name evidence="4" type="ORF">DFR70_104352</name>
</gene>
<name>A0A318K2L2_9NOCA</name>